<protein>
    <submittedName>
        <fullName evidence="8">Pyranose oxidase</fullName>
        <ecNumber evidence="8">1.1.3.10</ecNumber>
    </submittedName>
</protein>
<evidence type="ECO:0000256" key="1">
    <source>
        <dbReference type="ARBA" id="ARBA00001974"/>
    </source>
</evidence>
<reference evidence="8" key="1">
    <citation type="journal article" date="2024" name="Chemistry">
        <title>Identification of a robust bacterial pyranose oxidase that displays an unusual pH dependence.</title>
        <authorList>
            <person name="Santema L.L."/>
            <person name="Rozeboom H.J."/>
            <person name="Borger V.P."/>
            <person name="Kaya S.G."/>
            <person name="Fraaije M.W."/>
        </authorList>
    </citation>
    <scope>X-RAY CRYSTALLOGRAPHY (2.64 ANGSTROMS)</scope>
    <source>
        <strain evidence="8">RMCB-10</strain>
    </source>
</reference>
<comment type="cofactor">
    <cofactor evidence="1">
        <name>FAD</name>
        <dbReference type="ChEBI" id="CHEBI:57692"/>
    </cofactor>
</comment>
<dbReference type="GO" id="GO:0050233">
    <property type="term" value="F:pyranose oxidase activity"/>
    <property type="evidence" value="ECO:0007669"/>
    <property type="project" value="UniProtKB-EC"/>
</dbReference>
<dbReference type="PANTHER" id="PTHR42784">
    <property type="entry name" value="PYRANOSE 2-OXIDASE"/>
    <property type="match status" value="1"/>
</dbReference>
<keyword evidence="8" id="KW-0002">3D-structure</keyword>
<dbReference type="InterPro" id="IPR002938">
    <property type="entry name" value="FAD-bd"/>
</dbReference>
<evidence type="ECO:0000256" key="3">
    <source>
        <dbReference type="ARBA" id="ARBA00022630"/>
    </source>
</evidence>
<dbReference type="PANTHER" id="PTHR42784:SF1">
    <property type="entry name" value="PYRANOSE 2-OXIDASE"/>
    <property type="match status" value="1"/>
</dbReference>
<proteinExistence type="evidence at protein level"/>
<evidence type="ECO:0000256" key="4">
    <source>
        <dbReference type="ARBA" id="ARBA00022827"/>
    </source>
</evidence>
<evidence type="ECO:0000256" key="5">
    <source>
        <dbReference type="ARBA" id="ARBA00023002"/>
    </source>
</evidence>
<comment type="similarity">
    <text evidence="2">Belongs to the GMC oxidoreductase family.</text>
</comment>
<dbReference type="PDB" id="9FL2">
    <property type="method" value="X-ray"/>
    <property type="resolution" value="2.64 A"/>
    <property type="chains" value="A/B/C/D=1-533"/>
</dbReference>
<dbReference type="InterPro" id="IPR007867">
    <property type="entry name" value="GMC_OxRtase_C"/>
</dbReference>
<evidence type="ECO:0000259" key="7">
    <source>
        <dbReference type="Pfam" id="PF05199"/>
    </source>
</evidence>
<dbReference type="SUPFAM" id="SSF54373">
    <property type="entry name" value="FAD-linked reductases, C-terminal domain"/>
    <property type="match status" value="1"/>
</dbReference>
<keyword evidence="3" id="KW-0285">Flavoprotein</keyword>
<sequence>MSCKISAEVVIIGSGPVGATFARHLVENGKSVILVDAGPQRSPQPGEHLKNAYLYQKDRTNFSQIVNSELYKLSIPTSNVKLPNLDPSAYWAAGAVRNNMNPKQDPNTNMPYAQAAFAVGGMGIHWTCATPRLHPELERWHYITEWDELYAQAEKYFNTHTNVFERSLRGAAIKRRLEAHYNNQLDPNYPIQNLPVAAQRREDGEGEAFIHWTGPYDILKPVLTTEENLPNPNIRVLPNHIVQKLHHKGGKVEYAEVQSTEPWEKVEIYADIFIVAAAAIKTPQLLWNSQIRPKALGCYLSEHIMTFGQIVLSKEIVAEIKAEEKPYFKESPKMFHVAGNQKDPIDIPLYDPDPTLWIPVQKDRPWHCQIHKDNFSYGIVPDNIDDRLVVDLRWFGFVDQMPTNYVTFEEEIFDIHGMPQPTFHFQYPEQDAENAHRMMQDMTEVGLSIGGFLPTPEARPQFMAPGSSLHSMGTYRMGESDDGTSVVDAHSKVWGFDNLYLGGPGVIPKPNGANPTLTAAALAIRAANHILRN</sequence>
<evidence type="ECO:0000259" key="6">
    <source>
        <dbReference type="Pfam" id="PF01494"/>
    </source>
</evidence>
<dbReference type="Gene3D" id="3.50.50.60">
    <property type="entry name" value="FAD/NAD(P)-binding domain"/>
    <property type="match status" value="2"/>
</dbReference>
<accession>A0ABF7PQA8</accession>
<dbReference type="EC" id="1.1.3.10" evidence="8"/>
<dbReference type="InterPro" id="IPR051473">
    <property type="entry name" value="P2Ox-like"/>
</dbReference>
<dbReference type="InterPro" id="IPR036188">
    <property type="entry name" value="FAD/NAD-bd_sf"/>
</dbReference>
<keyword evidence="4" id="KW-0274">FAD</keyword>
<name>A0ABF7PQA8_9CYAN</name>
<organism evidence="8">
    <name type="scientific">Oscillatoria princeps RMCB-10</name>
    <dbReference type="NCBI Taxonomy" id="2839661"/>
    <lineage>
        <taxon>Bacteria</taxon>
        <taxon>Bacillati</taxon>
        <taxon>Cyanobacteriota</taxon>
        <taxon>Cyanophyceae</taxon>
        <taxon>Oscillatoriophycideae</taxon>
        <taxon>Oscillatoriales</taxon>
        <taxon>Oscillatoriaceae</taxon>
        <taxon>Oscillatoria</taxon>
    </lineage>
</organism>
<dbReference type="AlphaFoldDB" id="A0ABF7PQA8"/>
<dbReference type="SUPFAM" id="SSF51905">
    <property type="entry name" value="FAD/NAD(P)-binding domain"/>
    <property type="match status" value="1"/>
</dbReference>
<keyword evidence="5" id="KW-0560">Oxidoreductase</keyword>
<feature type="domain" description="Glucose-methanol-choline oxidoreductase C-terminal" evidence="7">
    <location>
        <begin position="404"/>
        <end position="523"/>
    </location>
</feature>
<feature type="domain" description="FAD-binding" evidence="6">
    <location>
        <begin position="7"/>
        <end position="45"/>
    </location>
</feature>
<evidence type="ECO:0000313" key="8">
    <source>
        <dbReference type="PDB" id="9FL2"/>
    </source>
</evidence>
<dbReference type="Pfam" id="PF05199">
    <property type="entry name" value="GMC_oxred_C"/>
    <property type="match status" value="1"/>
</dbReference>
<dbReference type="Pfam" id="PF01494">
    <property type="entry name" value="FAD_binding_3"/>
    <property type="match status" value="1"/>
</dbReference>
<evidence type="ECO:0000256" key="2">
    <source>
        <dbReference type="ARBA" id="ARBA00010790"/>
    </source>
</evidence>